<protein>
    <submittedName>
        <fullName evidence="5">EAL domain-containing protein</fullName>
    </submittedName>
</protein>
<dbReference type="InterPro" id="IPR000160">
    <property type="entry name" value="GGDEF_dom"/>
</dbReference>
<dbReference type="Gene3D" id="3.30.70.270">
    <property type="match status" value="1"/>
</dbReference>
<feature type="domain" description="EAL" evidence="3">
    <location>
        <begin position="342"/>
        <end position="596"/>
    </location>
</feature>
<dbReference type="SUPFAM" id="SSF141868">
    <property type="entry name" value="EAL domain-like"/>
    <property type="match status" value="1"/>
</dbReference>
<comment type="caution">
    <text evidence="5">The sequence shown here is derived from an EMBL/GenBank/DDBJ whole genome shotgun (WGS) entry which is preliminary data.</text>
</comment>
<feature type="region of interest" description="Disordered" evidence="1">
    <location>
        <begin position="1"/>
        <end position="23"/>
    </location>
</feature>
<dbReference type="Pfam" id="PF00990">
    <property type="entry name" value="GGDEF"/>
    <property type="match status" value="1"/>
</dbReference>
<dbReference type="SUPFAM" id="SSF55785">
    <property type="entry name" value="PYP-like sensor domain (PAS domain)"/>
    <property type="match status" value="1"/>
</dbReference>
<evidence type="ECO:0000259" key="4">
    <source>
        <dbReference type="PROSITE" id="PS50887"/>
    </source>
</evidence>
<dbReference type="SUPFAM" id="SSF55073">
    <property type="entry name" value="Nucleotide cyclase"/>
    <property type="match status" value="1"/>
</dbReference>
<dbReference type="SMART" id="SM00267">
    <property type="entry name" value="GGDEF"/>
    <property type="match status" value="1"/>
</dbReference>
<dbReference type="InterPro" id="IPR029787">
    <property type="entry name" value="Nucleotide_cyclase"/>
</dbReference>
<evidence type="ECO:0000313" key="6">
    <source>
        <dbReference type="Proteomes" id="UP000449710"/>
    </source>
</evidence>
<evidence type="ECO:0000259" key="3">
    <source>
        <dbReference type="PROSITE" id="PS50883"/>
    </source>
</evidence>
<dbReference type="InterPro" id="IPR000014">
    <property type="entry name" value="PAS"/>
</dbReference>
<feature type="domain" description="GGDEF" evidence="4">
    <location>
        <begin position="200"/>
        <end position="333"/>
    </location>
</feature>
<accession>A0AA43XKG2</accession>
<dbReference type="EMBL" id="SUMG01000007">
    <property type="protein sequence ID" value="NBG88297.1"/>
    <property type="molecule type" value="Genomic_DNA"/>
</dbReference>
<dbReference type="Gene3D" id="3.20.20.450">
    <property type="entry name" value="EAL domain"/>
    <property type="match status" value="1"/>
</dbReference>
<organism evidence="5 6">
    <name type="scientific">Isachenkonia alkalipeptolytica</name>
    <dbReference type="NCBI Taxonomy" id="2565777"/>
    <lineage>
        <taxon>Bacteria</taxon>
        <taxon>Bacillati</taxon>
        <taxon>Bacillota</taxon>
        <taxon>Clostridia</taxon>
        <taxon>Eubacteriales</taxon>
        <taxon>Clostridiaceae</taxon>
        <taxon>Isachenkonia</taxon>
    </lineage>
</organism>
<dbReference type="PROSITE" id="PS50883">
    <property type="entry name" value="EAL"/>
    <property type="match status" value="1"/>
</dbReference>
<dbReference type="AlphaFoldDB" id="A0AA43XKG2"/>
<dbReference type="PROSITE" id="PS50887">
    <property type="entry name" value="GGDEF"/>
    <property type="match status" value="1"/>
</dbReference>
<evidence type="ECO:0000313" key="5">
    <source>
        <dbReference type="EMBL" id="NBG88297.1"/>
    </source>
</evidence>
<dbReference type="InterPro" id="IPR035919">
    <property type="entry name" value="EAL_sf"/>
</dbReference>
<feature type="domain" description="PAC" evidence="2">
    <location>
        <begin position="115"/>
        <end position="167"/>
    </location>
</feature>
<keyword evidence="6" id="KW-1185">Reference proteome</keyword>
<evidence type="ECO:0000256" key="1">
    <source>
        <dbReference type="SAM" id="MobiDB-lite"/>
    </source>
</evidence>
<dbReference type="InterPro" id="IPR001633">
    <property type="entry name" value="EAL_dom"/>
</dbReference>
<dbReference type="Pfam" id="PF08447">
    <property type="entry name" value="PAS_3"/>
    <property type="match status" value="1"/>
</dbReference>
<dbReference type="NCBIfam" id="TIGR00254">
    <property type="entry name" value="GGDEF"/>
    <property type="match status" value="1"/>
</dbReference>
<dbReference type="InterPro" id="IPR013655">
    <property type="entry name" value="PAS_fold_3"/>
</dbReference>
<dbReference type="PANTHER" id="PTHR44757:SF2">
    <property type="entry name" value="BIOFILM ARCHITECTURE MAINTENANCE PROTEIN MBAA"/>
    <property type="match status" value="1"/>
</dbReference>
<dbReference type="Pfam" id="PF00563">
    <property type="entry name" value="EAL"/>
    <property type="match status" value="1"/>
</dbReference>
<dbReference type="PANTHER" id="PTHR44757">
    <property type="entry name" value="DIGUANYLATE CYCLASE DGCP"/>
    <property type="match status" value="1"/>
</dbReference>
<dbReference type="Gene3D" id="3.30.450.20">
    <property type="entry name" value="PAS domain"/>
    <property type="match status" value="1"/>
</dbReference>
<name>A0AA43XKG2_9CLOT</name>
<evidence type="ECO:0000259" key="2">
    <source>
        <dbReference type="PROSITE" id="PS50113"/>
    </source>
</evidence>
<gene>
    <name evidence="5" type="ORF">ISALK_07260</name>
</gene>
<dbReference type="CDD" id="cd00130">
    <property type="entry name" value="PAS"/>
    <property type="match status" value="1"/>
</dbReference>
<dbReference type="InterPro" id="IPR000700">
    <property type="entry name" value="PAS-assoc_C"/>
</dbReference>
<dbReference type="SMART" id="SM00052">
    <property type="entry name" value="EAL"/>
    <property type="match status" value="1"/>
</dbReference>
<dbReference type="InterPro" id="IPR043128">
    <property type="entry name" value="Rev_trsase/Diguanyl_cyclase"/>
</dbReference>
<proteinExistence type="predicted"/>
<dbReference type="PROSITE" id="PS50113">
    <property type="entry name" value="PAC"/>
    <property type="match status" value="1"/>
</dbReference>
<dbReference type="InterPro" id="IPR035965">
    <property type="entry name" value="PAS-like_dom_sf"/>
</dbReference>
<dbReference type="InterPro" id="IPR052155">
    <property type="entry name" value="Biofilm_reg_signaling"/>
</dbReference>
<sequence>MIKWKTAKGSLKSAGIKHNKPRGEGRKVVDTLKKQWVKDYHAFKMMLEGAKDGLWFWDLKKDIYQVTFQDMEIIPKEIKLGEESVDSWKDLIHPEDIALVNENIESFLKHGEGIYENTFRIKGKNDKYHWIYSRGVGKTDEEGNIIQLAGSHTDITQQVELNDKLFKMAYYDALTELPNGQKARNHFTDIINGYESWEETSLAFIYVDIDHFSYINNTRGYEEGNQVLREMADFLRVVLGSKVFVARVSADEFVIILENYWNEAVLREKIQRYIKTFGKTKFGRAKDLSLTCTVGVAIYPKNGMDYDSLIQRANIALYSAKKNGKNQCMFYKEEMSEKAYRLIDQMQQIKKGIENEEFHMVYQPIVEVPQGMIQGLEALIRWNHPFRGFVSPGEFIPVAEESKQIVAIERWILEEVHRQCAQWKKEEVMPEFISINLSGRGLIEINLIETLRDLGRRYEIFPEEIELEITETAVMNCMNRAVEVLEQLKALGYRLALDDFGTGYSSLNYLNQLPFDRVKLDRSFINDIDCSERQQFIVKAIITLCHNLETEVIAEGVERETQQVILEKMHCNYIQGYLHGRPEKSIRGRRYLSHTSLSTTQ</sequence>
<dbReference type="CDD" id="cd01949">
    <property type="entry name" value="GGDEF"/>
    <property type="match status" value="1"/>
</dbReference>
<dbReference type="RefSeq" id="WP_160720712.1">
    <property type="nucleotide sequence ID" value="NZ_SUMG01000007.1"/>
</dbReference>
<dbReference type="Proteomes" id="UP000449710">
    <property type="component" value="Unassembled WGS sequence"/>
</dbReference>
<dbReference type="CDD" id="cd01948">
    <property type="entry name" value="EAL"/>
    <property type="match status" value="1"/>
</dbReference>
<reference evidence="5 6" key="1">
    <citation type="submission" date="2019-04" db="EMBL/GenBank/DDBJ databases">
        <title>Isachenkonia alkalipeptolytica gen. nov. sp. nov. a new anaerobic, alkiliphilic organothrophic bacterium capable to reduce synthesized ferrihydrite isolated from a soda lake.</title>
        <authorList>
            <person name="Toshchakov S.V."/>
            <person name="Zavarzina D.G."/>
            <person name="Zhilina T.N."/>
            <person name="Kostrikina N.A."/>
            <person name="Kublanov I.V."/>
        </authorList>
    </citation>
    <scope>NUCLEOTIDE SEQUENCE [LARGE SCALE GENOMIC DNA]</scope>
    <source>
        <strain evidence="5 6">Z-1701</strain>
    </source>
</reference>